<accession>A0A6M1LPS1</accession>
<evidence type="ECO:0000313" key="2">
    <source>
        <dbReference type="EMBL" id="NGM22395.1"/>
    </source>
</evidence>
<dbReference type="Proteomes" id="UP000475385">
    <property type="component" value="Unassembled WGS sequence"/>
</dbReference>
<comment type="caution">
    <text evidence="2">The sequence shown here is derived from an EMBL/GenBank/DDBJ whole genome shotgun (WGS) entry which is preliminary data.</text>
</comment>
<gene>
    <name evidence="2" type="ORF">G3576_20430</name>
</gene>
<sequence length="248" mass="26573">MTTEVHALEAFYASPGGEAAARLVRARLAGLWPALSGMTVLGIGHAAPYLGLWQGQARACIALTPAHAHHPVAPWPPVMPGPWPGAARPSAAVVAEEEALPFADASIDRILLVHGLEAAENARRLLREAWRVLRDDGRLIIVVPNRLGLWAQLERTPFGHGQPYSSGQLSRLLARHLFRVETRDAALFLPPYGLRLLRAAAPAVERAGRTVCPRLAGVAIVEAEKDLFSGMPAGAVALRRRVLAPVAV</sequence>
<dbReference type="InterPro" id="IPR029063">
    <property type="entry name" value="SAM-dependent_MTases_sf"/>
</dbReference>
<dbReference type="SUPFAM" id="SSF53335">
    <property type="entry name" value="S-adenosyl-L-methionine-dependent methyltransferases"/>
    <property type="match status" value="1"/>
</dbReference>
<dbReference type="AlphaFoldDB" id="A0A6M1LPS1"/>
<keyword evidence="3" id="KW-1185">Reference proteome</keyword>
<keyword evidence="2" id="KW-0808">Transferase</keyword>
<feature type="domain" description="Methyltransferase type 11" evidence="1">
    <location>
        <begin position="93"/>
        <end position="141"/>
    </location>
</feature>
<proteinExistence type="predicted"/>
<organism evidence="2 3">
    <name type="scientific">Falsiroseomonas algicola</name>
    <dbReference type="NCBI Taxonomy" id="2716930"/>
    <lineage>
        <taxon>Bacteria</taxon>
        <taxon>Pseudomonadati</taxon>
        <taxon>Pseudomonadota</taxon>
        <taxon>Alphaproteobacteria</taxon>
        <taxon>Acetobacterales</taxon>
        <taxon>Roseomonadaceae</taxon>
        <taxon>Falsiroseomonas</taxon>
    </lineage>
</organism>
<dbReference type="GO" id="GO:0008757">
    <property type="term" value="F:S-adenosylmethionine-dependent methyltransferase activity"/>
    <property type="evidence" value="ECO:0007669"/>
    <property type="project" value="InterPro"/>
</dbReference>
<evidence type="ECO:0000313" key="3">
    <source>
        <dbReference type="Proteomes" id="UP000475385"/>
    </source>
</evidence>
<keyword evidence="2" id="KW-0489">Methyltransferase</keyword>
<dbReference type="GO" id="GO:0032259">
    <property type="term" value="P:methylation"/>
    <property type="evidence" value="ECO:0007669"/>
    <property type="project" value="UniProtKB-KW"/>
</dbReference>
<protein>
    <submittedName>
        <fullName evidence="2">Class I SAM-dependent methyltransferase</fullName>
    </submittedName>
</protein>
<reference evidence="2 3" key="1">
    <citation type="submission" date="2020-03" db="EMBL/GenBank/DDBJ databases">
        <title>Roseomonas stagni sp. nov., isolated from pond water in Japan.</title>
        <authorList>
            <person name="Furuhata K."/>
            <person name="Miyamoto H."/>
            <person name="Goto K."/>
        </authorList>
    </citation>
    <scope>NUCLEOTIDE SEQUENCE [LARGE SCALE GENOMIC DNA]</scope>
    <source>
        <strain evidence="2 3">PeD5</strain>
    </source>
</reference>
<dbReference type="CDD" id="cd02440">
    <property type="entry name" value="AdoMet_MTases"/>
    <property type="match status" value="1"/>
</dbReference>
<dbReference type="InterPro" id="IPR013216">
    <property type="entry name" value="Methyltransf_11"/>
</dbReference>
<dbReference type="Gene3D" id="3.40.50.150">
    <property type="entry name" value="Vaccinia Virus protein VP39"/>
    <property type="match status" value="1"/>
</dbReference>
<dbReference type="RefSeq" id="WP_164696299.1">
    <property type="nucleotide sequence ID" value="NZ_JAAIKB010000009.1"/>
</dbReference>
<dbReference type="EMBL" id="JAAIKB010000009">
    <property type="protein sequence ID" value="NGM22395.1"/>
    <property type="molecule type" value="Genomic_DNA"/>
</dbReference>
<name>A0A6M1LPS1_9PROT</name>
<evidence type="ECO:0000259" key="1">
    <source>
        <dbReference type="Pfam" id="PF08241"/>
    </source>
</evidence>
<dbReference type="Pfam" id="PF08241">
    <property type="entry name" value="Methyltransf_11"/>
    <property type="match status" value="1"/>
</dbReference>